<organism evidence="2">
    <name type="scientific">Bacteriophage sp</name>
    <dbReference type="NCBI Taxonomy" id="38018"/>
    <lineage>
        <taxon>Viruses</taxon>
    </lineage>
</organism>
<reference evidence="2" key="1">
    <citation type="journal article" date="2021" name="Proc. Natl. Acad. Sci. U.S.A.">
        <title>A Catalog of Tens of Thousands of Viruses from Human Metagenomes Reveals Hidden Associations with Chronic Diseases.</title>
        <authorList>
            <person name="Tisza M.J."/>
            <person name="Buck C.B."/>
        </authorList>
    </citation>
    <scope>NUCLEOTIDE SEQUENCE</scope>
    <source>
        <strain evidence="2">CtOZu12</strain>
    </source>
</reference>
<keyword evidence="1" id="KW-0812">Transmembrane</keyword>
<protein>
    <submittedName>
        <fullName evidence="2">Uncharacterized protein</fullName>
    </submittedName>
</protein>
<keyword evidence="1" id="KW-0472">Membrane</keyword>
<keyword evidence="1" id="KW-1133">Transmembrane helix</keyword>
<feature type="transmembrane region" description="Helical" evidence="1">
    <location>
        <begin position="48"/>
        <end position="67"/>
    </location>
</feature>
<dbReference type="EMBL" id="BK029940">
    <property type="protein sequence ID" value="DAD55904.1"/>
    <property type="molecule type" value="Genomic_DNA"/>
</dbReference>
<feature type="transmembrane region" description="Helical" evidence="1">
    <location>
        <begin position="21"/>
        <end position="41"/>
    </location>
</feature>
<name>A0A8D9UHR6_9VIRU</name>
<evidence type="ECO:0000313" key="2">
    <source>
        <dbReference type="EMBL" id="DAD55904.1"/>
    </source>
</evidence>
<sequence>MIDGVEVLTSEMVRVSADSDALIFVGFIFLAFTLMLLWTFGECLKQKLGWILTLICALSAIGLGFVAGKLFQSALHPIYEERYIVQLKENVSLDFIKNYEILEDKGNNIYIVREKGDE</sequence>
<evidence type="ECO:0000256" key="1">
    <source>
        <dbReference type="SAM" id="Phobius"/>
    </source>
</evidence>
<proteinExistence type="predicted"/>
<accession>A0A8D9UHR6</accession>